<gene>
    <name evidence="1" type="ORF">E5357_12535</name>
</gene>
<dbReference type="EMBL" id="SRZB01000031">
    <property type="protein sequence ID" value="TGX97473.1"/>
    <property type="molecule type" value="Genomic_DNA"/>
</dbReference>
<sequence>MQGRKKYVKLLVLAGVVMMAVMGCDSQEKNTDGATENMPQTSSETQDILEKVTYTSSDGSVSIILPDSKWQNTLDSEGKLSFVSEGEGEITIDYADSKKAVGKLAFASTEKKLAARLKKLGMNTDNLEISNYSFDKSTGIKQCSYSLRYKEPADGNSYTVTTVSAVSERGYQVSGNVKKEDMALLASVQESVKSFLVLKNPLTAEPDTEESGNAPEESSAPEGSSEGNSSASDEERYFFDEPGNTIYVTQNPDGVWVDKNGRAYMFYENGVEDYEGNQYYYDPPEFRTGGNGSASDSNSSSGTDGEADYYDFYDKNGNYIKARNDGNGNWVGDDGKTYVFGDKGVTDSDGNFHPY</sequence>
<proteinExistence type="predicted"/>
<evidence type="ECO:0000313" key="2">
    <source>
        <dbReference type="Proteomes" id="UP000307720"/>
    </source>
</evidence>
<evidence type="ECO:0000313" key="1">
    <source>
        <dbReference type="EMBL" id="TGX97473.1"/>
    </source>
</evidence>
<name>A0AC61QXM6_9FIRM</name>
<keyword evidence="2" id="KW-1185">Reference proteome</keyword>
<protein>
    <submittedName>
        <fullName evidence="1">Uncharacterized protein</fullName>
    </submittedName>
</protein>
<comment type="caution">
    <text evidence="1">The sequence shown here is derived from an EMBL/GenBank/DDBJ whole genome shotgun (WGS) entry which is preliminary data.</text>
</comment>
<accession>A0AC61QXM6</accession>
<dbReference type="Proteomes" id="UP000307720">
    <property type="component" value="Unassembled WGS sequence"/>
</dbReference>
<organism evidence="1 2">
    <name type="scientific">Hominisplanchenecus murintestinalis</name>
    <dbReference type="NCBI Taxonomy" id="2941517"/>
    <lineage>
        <taxon>Bacteria</taxon>
        <taxon>Bacillati</taxon>
        <taxon>Bacillota</taxon>
        <taxon>Clostridia</taxon>
        <taxon>Lachnospirales</taxon>
        <taxon>Lachnospiraceae</taxon>
        <taxon>Hominisplanchenecus</taxon>
    </lineage>
</organism>
<reference evidence="1" key="1">
    <citation type="submission" date="2019-04" db="EMBL/GenBank/DDBJ databases">
        <title>Microbes associate with the intestines of laboratory mice.</title>
        <authorList>
            <person name="Navarre W."/>
            <person name="Wong E."/>
            <person name="Huang K."/>
            <person name="Tropini C."/>
            <person name="Ng K."/>
            <person name="Yu B."/>
        </authorList>
    </citation>
    <scope>NUCLEOTIDE SEQUENCE</scope>
    <source>
        <strain evidence="1">NM72_1-8</strain>
    </source>
</reference>